<sequence>MRCVNATAPIASPTFPALLARLLREDPGRPLVTYYDDATGERTELSVVTYANWVSKNANLLLEELDLEPGDVVLLDLPGHWLVPVFLGAAWSVGVAVTTDPTVPHRVVVCGPDALPAHTAAPGGPQVLACSLHPFATRFPTALPPGVVDHGSAWPGQSDVLVAPEPVGPDDPAWAGPDGSRSQGELLASARAQPLPGTGRLLTDHHPLEPGHLVADLLSPLLQGGSVVLVRHADPASWDRRAEQERADVVRRADRAD</sequence>
<dbReference type="InterPro" id="IPR042099">
    <property type="entry name" value="ANL_N_sf"/>
</dbReference>
<evidence type="ECO:0000313" key="3">
    <source>
        <dbReference type="Proteomes" id="UP000281738"/>
    </source>
</evidence>
<proteinExistence type="predicted"/>
<dbReference type="Gene3D" id="3.40.50.12780">
    <property type="entry name" value="N-terminal domain of ligase-like"/>
    <property type="match status" value="1"/>
</dbReference>
<gene>
    <name evidence="2" type="ORF">EDD33_2419</name>
</gene>
<comment type="caution">
    <text evidence="2">The sequence shown here is derived from an EMBL/GenBank/DDBJ whole genome shotgun (WGS) entry which is preliminary data.</text>
</comment>
<organism evidence="2 3">
    <name type="scientific">Nocardioides aurantiacus</name>
    <dbReference type="NCBI Taxonomy" id="86796"/>
    <lineage>
        <taxon>Bacteria</taxon>
        <taxon>Bacillati</taxon>
        <taxon>Actinomycetota</taxon>
        <taxon>Actinomycetes</taxon>
        <taxon>Propionibacteriales</taxon>
        <taxon>Nocardioidaceae</taxon>
        <taxon>Nocardioides</taxon>
    </lineage>
</organism>
<feature type="region of interest" description="Disordered" evidence="1">
    <location>
        <begin position="166"/>
        <end position="185"/>
    </location>
</feature>
<dbReference type="Proteomes" id="UP000281738">
    <property type="component" value="Unassembled WGS sequence"/>
</dbReference>
<accession>A0A3N2CVN1</accession>
<reference evidence="2 3" key="1">
    <citation type="submission" date="2018-11" db="EMBL/GenBank/DDBJ databases">
        <title>Sequencing the genomes of 1000 actinobacteria strains.</title>
        <authorList>
            <person name="Klenk H.-P."/>
        </authorList>
    </citation>
    <scope>NUCLEOTIDE SEQUENCE [LARGE SCALE GENOMIC DNA]</scope>
    <source>
        <strain evidence="2 3">DSM 12652</strain>
    </source>
</reference>
<evidence type="ECO:0000256" key="1">
    <source>
        <dbReference type="SAM" id="MobiDB-lite"/>
    </source>
</evidence>
<dbReference type="EMBL" id="RKHO01000001">
    <property type="protein sequence ID" value="ROR91549.1"/>
    <property type="molecule type" value="Genomic_DNA"/>
</dbReference>
<evidence type="ECO:0000313" key="2">
    <source>
        <dbReference type="EMBL" id="ROR91549.1"/>
    </source>
</evidence>
<dbReference type="AlphaFoldDB" id="A0A3N2CVN1"/>
<keyword evidence="3" id="KW-1185">Reference proteome</keyword>
<dbReference type="NCBIfam" id="TIGR03089">
    <property type="entry name" value="TIGR03089 family protein"/>
    <property type="match status" value="1"/>
</dbReference>
<protein>
    <submittedName>
        <fullName evidence="2">Uncharacterized protein (TIGR03089 family)</fullName>
    </submittedName>
</protein>
<dbReference type="SUPFAM" id="SSF56801">
    <property type="entry name" value="Acetyl-CoA synthetase-like"/>
    <property type="match status" value="1"/>
</dbReference>
<dbReference type="InterPro" id="IPR017523">
    <property type="entry name" value="Rv3268"/>
</dbReference>
<name>A0A3N2CVN1_9ACTN</name>